<accession>D8UGR7</accession>
<dbReference type="Proteomes" id="UP000001058">
    <property type="component" value="Unassembled WGS sequence"/>
</dbReference>
<dbReference type="KEGG" id="vcn:VOLCADRAFT_98985"/>
<keyword evidence="2" id="KW-1185">Reference proteome</keyword>
<name>D8UGR7_VOLCA</name>
<dbReference type="GeneID" id="9622957"/>
<sequence length="377" mass="42297">MKSPFLIVKRFAYQDFSANTVPKALNGFIDPYMFRCYDDELLSTLGLRPLLRLLRLLCCGRHLLLRRAGSWPASSSIDLSTISLLSNRSVRFRTYSDTAERDHLQEWFLPNLQSFAVQYNKVWDSQAWLLRALTMKCRESDESGQCQGRSLSHNGVHVAPLKREATIILSPYRVVEVHEATYEWFYAKSSPCMLMGVSSLKLRPCLSSTQQRPQCQLQSSKTSVQGWFNGTGVASAPGHGKGKSLPGSSPLWVPLLGHWVSHCTIDIHTNKVGSPNLHPMQKHQCIKRVIERHTELRGGNFLNPTQGTEPKRDPPSCHVSCIINDKQSAHEGCSIGVGGKQSTRGRRYVPREERVCPAAALIAILKIGTDSHIEDRH</sequence>
<dbReference type="EMBL" id="GL378401">
    <property type="protein sequence ID" value="EFJ41075.1"/>
    <property type="molecule type" value="Genomic_DNA"/>
</dbReference>
<evidence type="ECO:0000313" key="1">
    <source>
        <dbReference type="EMBL" id="EFJ41075.1"/>
    </source>
</evidence>
<reference evidence="1 2" key="1">
    <citation type="journal article" date="2010" name="Science">
        <title>Genomic analysis of organismal complexity in the multicellular green alga Volvox carteri.</title>
        <authorList>
            <person name="Prochnik S.E."/>
            <person name="Umen J."/>
            <person name="Nedelcu A.M."/>
            <person name="Hallmann A."/>
            <person name="Miller S.M."/>
            <person name="Nishii I."/>
            <person name="Ferris P."/>
            <person name="Kuo A."/>
            <person name="Mitros T."/>
            <person name="Fritz-Laylin L.K."/>
            <person name="Hellsten U."/>
            <person name="Chapman J."/>
            <person name="Simakov O."/>
            <person name="Rensing S.A."/>
            <person name="Terry A."/>
            <person name="Pangilinan J."/>
            <person name="Kapitonov V."/>
            <person name="Jurka J."/>
            <person name="Salamov A."/>
            <person name="Shapiro H."/>
            <person name="Schmutz J."/>
            <person name="Grimwood J."/>
            <person name="Lindquist E."/>
            <person name="Lucas S."/>
            <person name="Grigoriev I.V."/>
            <person name="Schmitt R."/>
            <person name="Kirk D."/>
            <person name="Rokhsar D.S."/>
        </authorList>
    </citation>
    <scope>NUCLEOTIDE SEQUENCE [LARGE SCALE GENOMIC DNA]</scope>
    <source>
        <strain evidence="2">f. Nagariensis / Eve</strain>
    </source>
</reference>
<dbReference type="RefSeq" id="XP_002957838.1">
    <property type="nucleotide sequence ID" value="XM_002957792.1"/>
</dbReference>
<evidence type="ECO:0000313" key="2">
    <source>
        <dbReference type="Proteomes" id="UP000001058"/>
    </source>
</evidence>
<proteinExistence type="predicted"/>
<organism evidence="2">
    <name type="scientific">Volvox carteri f. nagariensis</name>
    <dbReference type="NCBI Taxonomy" id="3068"/>
    <lineage>
        <taxon>Eukaryota</taxon>
        <taxon>Viridiplantae</taxon>
        <taxon>Chlorophyta</taxon>
        <taxon>core chlorophytes</taxon>
        <taxon>Chlorophyceae</taxon>
        <taxon>CS clade</taxon>
        <taxon>Chlamydomonadales</taxon>
        <taxon>Volvocaceae</taxon>
        <taxon>Volvox</taxon>
    </lineage>
</organism>
<dbReference type="AlphaFoldDB" id="D8UGR7"/>
<protein>
    <submittedName>
        <fullName evidence="1">Uncharacterized protein</fullName>
    </submittedName>
</protein>
<gene>
    <name evidence="1" type="ORF">VOLCADRAFT_98985</name>
</gene>
<dbReference type="InParanoid" id="D8UGR7"/>